<evidence type="ECO:0000256" key="5">
    <source>
        <dbReference type="ARBA" id="ARBA00022475"/>
    </source>
</evidence>
<comment type="caution">
    <text evidence="14">The sequence shown here is derived from an EMBL/GenBank/DDBJ whole genome shotgun (WGS) entry which is preliminary data.</text>
</comment>
<dbReference type="InterPro" id="IPR032779">
    <property type="entry name" value="FliG_M"/>
</dbReference>
<reference evidence="14 15" key="1">
    <citation type="submission" date="2019-06" db="EMBL/GenBank/DDBJ databases">
        <title>Genomic Encyclopedia of Type Strains, Phase IV (KMG-V): Genome sequencing to study the core and pangenomes of soil and plant-associated prokaryotes.</title>
        <authorList>
            <person name="Whitman W."/>
        </authorList>
    </citation>
    <scope>NUCLEOTIDE SEQUENCE [LARGE SCALE GENOMIC DNA]</scope>
    <source>
        <strain evidence="14 15">BR 510</strain>
    </source>
</reference>
<evidence type="ECO:0000313" key="14">
    <source>
        <dbReference type="EMBL" id="TWA93900.1"/>
    </source>
</evidence>
<keyword evidence="8" id="KW-0472">Membrane</keyword>
<keyword evidence="14" id="KW-0282">Flagellum</keyword>
<dbReference type="PANTHER" id="PTHR30534">
    <property type="entry name" value="FLAGELLAR MOTOR SWITCH PROTEIN FLIG"/>
    <property type="match status" value="1"/>
</dbReference>
<evidence type="ECO:0000259" key="13">
    <source>
        <dbReference type="Pfam" id="PF14842"/>
    </source>
</evidence>
<dbReference type="GO" id="GO:0006935">
    <property type="term" value="P:chemotaxis"/>
    <property type="evidence" value="ECO:0007669"/>
    <property type="project" value="UniProtKB-KW"/>
</dbReference>
<evidence type="ECO:0000256" key="2">
    <source>
        <dbReference type="ARBA" id="ARBA00004515"/>
    </source>
</evidence>
<dbReference type="Pfam" id="PF01706">
    <property type="entry name" value="FliG_C"/>
    <property type="match status" value="1"/>
</dbReference>
<evidence type="ECO:0000256" key="7">
    <source>
        <dbReference type="ARBA" id="ARBA00022779"/>
    </source>
</evidence>
<evidence type="ECO:0000256" key="8">
    <source>
        <dbReference type="ARBA" id="ARBA00023136"/>
    </source>
</evidence>
<evidence type="ECO:0000256" key="9">
    <source>
        <dbReference type="ARBA" id="ARBA00023143"/>
    </source>
</evidence>
<accession>A0A560D9U7</accession>
<keyword evidence="14" id="KW-0966">Cell projection</keyword>
<keyword evidence="9" id="KW-0975">Bacterial flagellum</keyword>
<dbReference type="STRING" id="1803665.GCA_001641335_07345"/>
<dbReference type="OrthoDB" id="9780302at2"/>
<dbReference type="Gene3D" id="1.10.220.30">
    <property type="match status" value="3"/>
</dbReference>
<dbReference type="PANTHER" id="PTHR30534:SF0">
    <property type="entry name" value="FLAGELLAR MOTOR SWITCH PROTEIN FLIG"/>
    <property type="match status" value="1"/>
</dbReference>
<gene>
    <name evidence="14" type="ORF">FBZ96_109351</name>
</gene>
<evidence type="ECO:0000256" key="1">
    <source>
        <dbReference type="ARBA" id="ARBA00004117"/>
    </source>
</evidence>
<evidence type="ECO:0000313" key="15">
    <source>
        <dbReference type="Proteomes" id="UP000319949"/>
    </source>
</evidence>
<evidence type="ECO:0000256" key="6">
    <source>
        <dbReference type="ARBA" id="ARBA00022500"/>
    </source>
</evidence>
<dbReference type="InterPro" id="IPR028263">
    <property type="entry name" value="FliG_N"/>
</dbReference>
<comment type="function">
    <text evidence="10">FliG is one of three proteins (FliG, FliN, FliM) that forms the rotor-mounted switch complex (C ring), located at the base of the basal body. This complex interacts with the CheY and CheZ chemotaxis proteins, in addition to contacting components of the motor that determine the direction of flagellar rotation.</text>
</comment>
<proteinExistence type="inferred from homology"/>
<evidence type="ECO:0000259" key="11">
    <source>
        <dbReference type="Pfam" id="PF01706"/>
    </source>
</evidence>
<keyword evidence="15" id="KW-1185">Reference proteome</keyword>
<dbReference type="Proteomes" id="UP000319949">
    <property type="component" value="Unassembled WGS sequence"/>
</dbReference>
<keyword evidence="7" id="KW-0283">Flagellar rotation</keyword>
<dbReference type="AlphaFoldDB" id="A0A560D9U7"/>
<sequence length="364" mass="40549">MAANLQNANSSDITSVISTLGQRAGNRAGGAKAETVAGPKRAAILMLALGEQYGGKIWSLLDDDEVRQLSLEMSTLGTVEVDTVEDMLLEFVSRMSASGALMGNFDATERLLQQYLAPERVNGIMDEIRGPAGRNMWEKLSNVQEEVLANYLKNEYPQTIAVVLSKLKPEHAARVLGIFPEELALDVVNRMLKMEAVQKEVIESVEKTLRTEFMSNLSQTRRRDAHEVMAEIFNNFDRQTETRFITSLEEENRESAERIKALMFTFDDLVKLDSGSAQTLMRNVDKDKLGVALKSANEDVRNFFFGNMSSRAAKMLQDDMAAMGPVRLRDVDEAQALLVNLAKDLAAKGEIMLTKNRADDELVY</sequence>
<evidence type="ECO:0000256" key="3">
    <source>
        <dbReference type="ARBA" id="ARBA00010299"/>
    </source>
</evidence>
<dbReference type="GO" id="GO:0003774">
    <property type="term" value="F:cytoskeletal motor activity"/>
    <property type="evidence" value="ECO:0007669"/>
    <property type="project" value="InterPro"/>
</dbReference>
<name>A0A560D9U7_9BRAD</name>
<keyword evidence="6" id="KW-0145">Chemotaxis</keyword>
<dbReference type="GO" id="GO:0071973">
    <property type="term" value="P:bacterial-type flagellum-dependent cell motility"/>
    <property type="evidence" value="ECO:0007669"/>
    <property type="project" value="InterPro"/>
</dbReference>
<evidence type="ECO:0000256" key="10">
    <source>
        <dbReference type="ARBA" id="ARBA00025598"/>
    </source>
</evidence>
<protein>
    <recommendedName>
        <fullName evidence="4">Flagellar motor switch protein FliG</fullName>
    </recommendedName>
</protein>
<keyword evidence="14" id="KW-0969">Cilium</keyword>
<dbReference type="InterPro" id="IPR011002">
    <property type="entry name" value="FliG_a-hlx"/>
</dbReference>
<dbReference type="NCBIfam" id="TIGR00207">
    <property type="entry name" value="fliG"/>
    <property type="match status" value="1"/>
</dbReference>
<evidence type="ECO:0000256" key="4">
    <source>
        <dbReference type="ARBA" id="ARBA00021870"/>
    </source>
</evidence>
<feature type="domain" description="Flagellar motor switch protein FliG C-terminal" evidence="11">
    <location>
        <begin position="247"/>
        <end position="353"/>
    </location>
</feature>
<dbReference type="FunFam" id="1.10.220.30:FF:000001">
    <property type="entry name" value="Flagellar motor switch protein FliG"/>
    <property type="match status" value="1"/>
</dbReference>
<dbReference type="InterPro" id="IPR000090">
    <property type="entry name" value="Flg_Motor_Flig"/>
</dbReference>
<dbReference type="Pfam" id="PF14842">
    <property type="entry name" value="FliG_N"/>
    <property type="match status" value="1"/>
</dbReference>
<dbReference type="GO" id="GO:0009425">
    <property type="term" value="C:bacterial-type flagellum basal body"/>
    <property type="evidence" value="ECO:0007669"/>
    <property type="project" value="UniProtKB-SubCell"/>
</dbReference>
<dbReference type="PRINTS" id="PR00954">
    <property type="entry name" value="FLGMOTORFLIG"/>
</dbReference>
<dbReference type="RefSeq" id="WP_145668748.1">
    <property type="nucleotide sequence ID" value="NZ_VITK01000009.1"/>
</dbReference>
<evidence type="ECO:0000259" key="12">
    <source>
        <dbReference type="Pfam" id="PF14841"/>
    </source>
</evidence>
<feature type="domain" description="Flagellar motor switch protein FliG N-terminal" evidence="13">
    <location>
        <begin position="37"/>
        <end position="137"/>
    </location>
</feature>
<feature type="domain" description="Flagellar motor switch protein FliG middle" evidence="12">
    <location>
        <begin position="146"/>
        <end position="219"/>
    </location>
</feature>
<dbReference type="Pfam" id="PF14841">
    <property type="entry name" value="FliG_M"/>
    <property type="match status" value="1"/>
</dbReference>
<dbReference type="SUPFAM" id="SSF48029">
    <property type="entry name" value="FliG"/>
    <property type="match status" value="2"/>
</dbReference>
<dbReference type="InterPro" id="IPR023087">
    <property type="entry name" value="Flg_Motor_Flig_C"/>
</dbReference>
<dbReference type="EMBL" id="VITK01000009">
    <property type="protein sequence ID" value="TWA93900.1"/>
    <property type="molecule type" value="Genomic_DNA"/>
</dbReference>
<keyword evidence="5" id="KW-1003">Cell membrane</keyword>
<comment type="subcellular location">
    <subcellularLocation>
        <location evidence="1">Bacterial flagellum basal body</location>
    </subcellularLocation>
    <subcellularLocation>
        <location evidence="2">Cell inner membrane</location>
        <topology evidence="2">Peripheral membrane protein</topology>
        <orientation evidence="2">Cytoplasmic side</orientation>
    </subcellularLocation>
</comment>
<organism evidence="14 15">
    <name type="scientific">Bradyrhizobium stylosanthis</name>
    <dbReference type="NCBI Taxonomy" id="1803665"/>
    <lineage>
        <taxon>Bacteria</taxon>
        <taxon>Pseudomonadati</taxon>
        <taxon>Pseudomonadota</taxon>
        <taxon>Alphaproteobacteria</taxon>
        <taxon>Hyphomicrobiales</taxon>
        <taxon>Nitrobacteraceae</taxon>
        <taxon>Bradyrhizobium</taxon>
    </lineage>
</organism>
<dbReference type="PIRSF" id="PIRSF003161">
    <property type="entry name" value="FliG"/>
    <property type="match status" value="1"/>
</dbReference>
<dbReference type="GO" id="GO:0005886">
    <property type="term" value="C:plasma membrane"/>
    <property type="evidence" value="ECO:0007669"/>
    <property type="project" value="UniProtKB-SubCell"/>
</dbReference>
<comment type="similarity">
    <text evidence="3">Belongs to the FliG family.</text>
</comment>